<dbReference type="EMBL" id="SSDS01000110">
    <property type="protein sequence ID" value="TXG75749.1"/>
    <property type="molecule type" value="Genomic_DNA"/>
</dbReference>
<proteinExistence type="predicted"/>
<evidence type="ECO:0000313" key="2">
    <source>
        <dbReference type="Proteomes" id="UP000321026"/>
    </source>
</evidence>
<name>A0A5C7J2Z2_9BACT</name>
<protein>
    <submittedName>
        <fullName evidence="1">Uncharacterized protein</fullName>
    </submittedName>
</protein>
<dbReference type="Proteomes" id="UP000321026">
    <property type="component" value="Unassembled WGS sequence"/>
</dbReference>
<sequence length="119" mass="13546">MMPLSLNKDIKKLLREYLSENDSSRYAKWVSNITKKTSNVLYAKTDLISDVDSSEAMNDIWGYQKKVGMNKVYKTILSHMTPNECFNNSAMVVDYMNNNNVTKSKKVGFVLGFVSDGDK</sequence>
<reference evidence="1 2" key="1">
    <citation type="submission" date="2018-09" db="EMBL/GenBank/DDBJ databases">
        <title>Metagenome Assembled Genomes from an Advanced Water Purification Facility.</title>
        <authorList>
            <person name="Stamps B.W."/>
            <person name="Spear J.R."/>
        </authorList>
    </citation>
    <scope>NUCLEOTIDE SEQUENCE [LARGE SCALE GENOMIC DNA]</scope>
    <source>
        <strain evidence="1">Bin_63_2</strain>
    </source>
</reference>
<feature type="non-terminal residue" evidence="1">
    <location>
        <position position="119"/>
    </location>
</feature>
<accession>A0A5C7J2Z2</accession>
<comment type="caution">
    <text evidence="1">The sequence shown here is derived from an EMBL/GenBank/DDBJ whole genome shotgun (WGS) entry which is preliminary data.</text>
</comment>
<dbReference type="AlphaFoldDB" id="A0A5C7J2Z2"/>
<evidence type="ECO:0000313" key="1">
    <source>
        <dbReference type="EMBL" id="TXG75749.1"/>
    </source>
</evidence>
<organism evidence="1 2">
    <name type="scientific">Candidatus Dojkabacteria bacterium</name>
    <dbReference type="NCBI Taxonomy" id="2099670"/>
    <lineage>
        <taxon>Bacteria</taxon>
        <taxon>Candidatus Dojkabacteria</taxon>
    </lineage>
</organism>
<gene>
    <name evidence="1" type="ORF">E6Q11_06830</name>
</gene>